<sequence>GIKLLPAYKPPHPSPRVPFNVIFGGATKEALSLLEGMFTYYPVKRFTATQ</sequence>
<protein>
    <submittedName>
        <fullName evidence="1">Uncharacterized protein</fullName>
    </submittedName>
</protein>
<evidence type="ECO:0000313" key="1">
    <source>
        <dbReference type="EMBL" id="KNC69598.1"/>
    </source>
</evidence>
<feature type="non-terminal residue" evidence="1">
    <location>
        <position position="1"/>
    </location>
</feature>
<dbReference type="Proteomes" id="UP000054560">
    <property type="component" value="Unassembled WGS sequence"/>
</dbReference>
<organism evidence="1 2">
    <name type="scientific">Sphaeroforma arctica JP610</name>
    <dbReference type="NCBI Taxonomy" id="667725"/>
    <lineage>
        <taxon>Eukaryota</taxon>
        <taxon>Ichthyosporea</taxon>
        <taxon>Ichthyophonida</taxon>
        <taxon>Sphaeroforma</taxon>
    </lineage>
</organism>
<proteinExistence type="predicted"/>
<keyword evidence="2" id="KW-1185">Reference proteome</keyword>
<gene>
    <name evidence="1" type="ORF">SARC_17889</name>
</gene>
<dbReference type="RefSeq" id="XP_014143500.1">
    <property type="nucleotide sequence ID" value="XM_014288025.1"/>
</dbReference>
<name>A0A0L0F0E2_9EUKA</name>
<evidence type="ECO:0000313" key="2">
    <source>
        <dbReference type="Proteomes" id="UP000054560"/>
    </source>
</evidence>
<accession>A0A0L0F0E2</accession>
<feature type="non-terminal residue" evidence="1">
    <location>
        <position position="50"/>
    </location>
</feature>
<dbReference type="GeneID" id="25918393"/>
<reference evidence="1 2" key="1">
    <citation type="submission" date="2011-02" db="EMBL/GenBank/DDBJ databases">
        <title>The Genome Sequence of Sphaeroforma arctica JP610.</title>
        <authorList>
            <consortium name="The Broad Institute Genome Sequencing Platform"/>
            <person name="Russ C."/>
            <person name="Cuomo C."/>
            <person name="Young S.K."/>
            <person name="Zeng Q."/>
            <person name="Gargeya S."/>
            <person name="Alvarado L."/>
            <person name="Berlin A."/>
            <person name="Chapman S.B."/>
            <person name="Chen Z."/>
            <person name="Freedman E."/>
            <person name="Gellesch M."/>
            <person name="Goldberg J."/>
            <person name="Griggs A."/>
            <person name="Gujja S."/>
            <person name="Heilman E."/>
            <person name="Heiman D."/>
            <person name="Howarth C."/>
            <person name="Mehta T."/>
            <person name="Neiman D."/>
            <person name="Pearson M."/>
            <person name="Roberts A."/>
            <person name="Saif S."/>
            <person name="Shea T."/>
            <person name="Shenoy N."/>
            <person name="Sisk P."/>
            <person name="Stolte C."/>
            <person name="Sykes S."/>
            <person name="White J."/>
            <person name="Yandava C."/>
            <person name="Burger G."/>
            <person name="Gray M.W."/>
            <person name="Holland P.W.H."/>
            <person name="King N."/>
            <person name="Lang F.B.F."/>
            <person name="Roger A.J."/>
            <person name="Ruiz-Trillo I."/>
            <person name="Haas B."/>
            <person name="Nusbaum C."/>
            <person name="Birren B."/>
        </authorList>
    </citation>
    <scope>NUCLEOTIDE SEQUENCE [LARGE SCALE GENOMIC DNA]</scope>
    <source>
        <strain evidence="1 2">JP610</strain>
    </source>
</reference>
<dbReference type="EMBL" id="KQ254195">
    <property type="protein sequence ID" value="KNC69598.1"/>
    <property type="molecule type" value="Genomic_DNA"/>
</dbReference>
<dbReference type="AlphaFoldDB" id="A0A0L0F0E2"/>